<keyword evidence="1" id="KW-0732">Signal</keyword>
<reference evidence="2" key="1">
    <citation type="submission" date="2021-12" db="EMBL/GenBank/DDBJ databases">
        <title>Convergent genome expansion in fungi linked to evolution of root-endophyte symbiosis.</title>
        <authorList>
            <consortium name="DOE Joint Genome Institute"/>
            <person name="Ke Y.-H."/>
            <person name="Bonito G."/>
            <person name="Liao H.-L."/>
            <person name="Looney B."/>
            <person name="Rojas-Flechas A."/>
            <person name="Nash J."/>
            <person name="Hameed K."/>
            <person name="Schadt C."/>
            <person name="Martin F."/>
            <person name="Crous P.W."/>
            <person name="Miettinen O."/>
            <person name="Magnuson J.K."/>
            <person name="Labbe J."/>
            <person name="Jacobson D."/>
            <person name="Doktycz M.J."/>
            <person name="Veneault-Fourrey C."/>
            <person name="Kuo A."/>
            <person name="Mondo S."/>
            <person name="Calhoun S."/>
            <person name="Riley R."/>
            <person name="Ohm R."/>
            <person name="LaButti K."/>
            <person name="Andreopoulos B."/>
            <person name="Pangilinan J."/>
            <person name="Nolan M."/>
            <person name="Tritt A."/>
            <person name="Clum A."/>
            <person name="Lipzen A."/>
            <person name="Daum C."/>
            <person name="Barry K."/>
            <person name="Grigoriev I.V."/>
            <person name="Vilgalys R."/>
        </authorList>
    </citation>
    <scope>NUCLEOTIDE SEQUENCE</scope>
    <source>
        <strain evidence="2">PMI_201</strain>
    </source>
</reference>
<dbReference type="EMBL" id="JAJTJA010000006">
    <property type="protein sequence ID" value="KAH8697462.1"/>
    <property type="molecule type" value="Genomic_DNA"/>
</dbReference>
<dbReference type="GeneID" id="70244346"/>
<gene>
    <name evidence="2" type="ORF">BGW36DRAFT_359253</name>
</gene>
<dbReference type="Proteomes" id="UP001201262">
    <property type="component" value="Unassembled WGS sequence"/>
</dbReference>
<protein>
    <submittedName>
        <fullName evidence="2">Uncharacterized protein</fullName>
    </submittedName>
</protein>
<keyword evidence="3" id="KW-1185">Reference proteome</keyword>
<accession>A0AAD4KPG3</accession>
<sequence length="147" mass="14053">MQLKIAALTLASASAVLVAGDAIADFNIPPDSIMTVLETALPTSIAAELTNPAAISSWADALVSSIEAGNTPGWVASLPPSVKTYLYTAYATDATAAPTAAATGATTTTAATAAATHASTGGAPAVTGALAMGVAGAVGVLGLAIAL</sequence>
<name>A0AAD4KPG3_9EURO</name>
<feature type="signal peptide" evidence="1">
    <location>
        <begin position="1"/>
        <end position="15"/>
    </location>
</feature>
<comment type="caution">
    <text evidence="2">The sequence shown here is derived from an EMBL/GenBank/DDBJ whole genome shotgun (WGS) entry which is preliminary data.</text>
</comment>
<dbReference type="RefSeq" id="XP_046072163.1">
    <property type="nucleotide sequence ID" value="XM_046214059.1"/>
</dbReference>
<evidence type="ECO:0000256" key="1">
    <source>
        <dbReference type="SAM" id="SignalP"/>
    </source>
</evidence>
<evidence type="ECO:0000313" key="3">
    <source>
        <dbReference type="Proteomes" id="UP001201262"/>
    </source>
</evidence>
<organism evidence="2 3">
    <name type="scientific">Talaromyces proteolyticus</name>
    <dbReference type="NCBI Taxonomy" id="1131652"/>
    <lineage>
        <taxon>Eukaryota</taxon>
        <taxon>Fungi</taxon>
        <taxon>Dikarya</taxon>
        <taxon>Ascomycota</taxon>
        <taxon>Pezizomycotina</taxon>
        <taxon>Eurotiomycetes</taxon>
        <taxon>Eurotiomycetidae</taxon>
        <taxon>Eurotiales</taxon>
        <taxon>Trichocomaceae</taxon>
        <taxon>Talaromyces</taxon>
        <taxon>Talaromyces sect. Bacilispori</taxon>
    </lineage>
</organism>
<evidence type="ECO:0000313" key="2">
    <source>
        <dbReference type="EMBL" id="KAH8697462.1"/>
    </source>
</evidence>
<feature type="chain" id="PRO_5042163681" evidence="1">
    <location>
        <begin position="16"/>
        <end position="147"/>
    </location>
</feature>
<proteinExistence type="predicted"/>
<dbReference type="AlphaFoldDB" id="A0AAD4KPG3"/>